<feature type="signal peptide" evidence="1">
    <location>
        <begin position="1"/>
        <end position="19"/>
    </location>
</feature>
<dbReference type="EMBL" id="JADEYP010000025">
    <property type="protein sequence ID" value="MCA5006003.1"/>
    <property type="molecule type" value="Genomic_DNA"/>
</dbReference>
<comment type="caution">
    <text evidence="2">The sequence shown here is derived from an EMBL/GenBank/DDBJ whole genome shotgun (WGS) entry which is preliminary data.</text>
</comment>
<dbReference type="Proteomes" id="UP001165302">
    <property type="component" value="Unassembled WGS sequence"/>
</dbReference>
<gene>
    <name evidence="2" type="ORF">IPZ78_12670</name>
</gene>
<evidence type="ECO:0000313" key="3">
    <source>
        <dbReference type="Proteomes" id="UP001165302"/>
    </source>
</evidence>
<name>A0ABS7Z7P0_9SPHI</name>
<dbReference type="PANTHER" id="PTHR37841">
    <property type="entry name" value="GLR2918 PROTEIN"/>
    <property type="match status" value="1"/>
</dbReference>
<dbReference type="InterPro" id="IPR032774">
    <property type="entry name" value="WG_beta_rep"/>
</dbReference>
<proteinExistence type="predicted"/>
<evidence type="ECO:0000256" key="1">
    <source>
        <dbReference type="SAM" id="SignalP"/>
    </source>
</evidence>
<reference evidence="2" key="1">
    <citation type="submission" date="2020-10" db="EMBL/GenBank/DDBJ databases">
        <authorList>
            <person name="Lu T."/>
            <person name="Wang Q."/>
            <person name="Han X."/>
        </authorList>
    </citation>
    <scope>NUCLEOTIDE SEQUENCE</scope>
    <source>
        <strain evidence="2">WQ 366</strain>
    </source>
</reference>
<keyword evidence="3" id="KW-1185">Reference proteome</keyword>
<dbReference type="PANTHER" id="PTHR37841:SF1">
    <property type="entry name" value="DUF3298 DOMAIN-CONTAINING PROTEIN"/>
    <property type="match status" value="1"/>
</dbReference>
<organism evidence="2 3">
    <name type="scientific">Sphingobacterium bovistauri</name>
    <dbReference type="NCBI Taxonomy" id="2781959"/>
    <lineage>
        <taxon>Bacteria</taxon>
        <taxon>Pseudomonadati</taxon>
        <taxon>Bacteroidota</taxon>
        <taxon>Sphingobacteriia</taxon>
        <taxon>Sphingobacteriales</taxon>
        <taxon>Sphingobacteriaceae</taxon>
        <taxon>Sphingobacterium</taxon>
    </lineage>
</organism>
<sequence length="486" mass="55615">MKIFLLSIVFGVLTSNLFAQSPTFKLNYKFIVDEALLKMDEKDMDETQRTIAATAALAMAFQDDDTPIAQVWVNKNWVKAKASLFSDYYELIDKEKDEYYTIYPNDKSYYLNTTQRDKFIGTETNATFISELPIEFIPNQEKEIAGYKCKLAKITLSDSDENSADLNIWYTETLPQAYWGEYGYLKNIPGAALEISTSGLGIQVSDIHPENDIHLFDIPNDFTLIDTPKMEDFPSDEDEQDSLVVTNYELGMNRHAFYDEEKGLYGIKDSEENIITQPKYLSIQPYVNDFSIVSDENYLSGTIDLNGQVIIPIEFQSLYFSEVENCFTFSKNEKYGILDHKGNVIIPNQYDNVSFLKHGYAIVAINEKYGIINNDNKIVVYPTYKYITDHTDNNFIVYDDEKSTYSLYTIKGENLKATYDYISTGNADDLFLVTKNNKYGFINGVGIVIIPIKYDYATTFVGGKTEVMLEGREDSFYLNSKGEEIK</sequence>
<dbReference type="Pfam" id="PF14903">
    <property type="entry name" value="WG_beta_rep"/>
    <property type="match status" value="3"/>
</dbReference>
<protein>
    <submittedName>
        <fullName evidence="2">WG repeat-containing protein</fullName>
    </submittedName>
</protein>
<evidence type="ECO:0000313" key="2">
    <source>
        <dbReference type="EMBL" id="MCA5006003.1"/>
    </source>
</evidence>
<feature type="chain" id="PRO_5045954877" evidence="1">
    <location>
        <begin position="20"/>
        <end position="486"/>
    </location>
</feature>
<keyword evidence="1" id="KW-0732">Signal</keyword>
<dbReference type="RefSeq" id="WP_225554283.1">
    <property type="nucleotide sequence ID" value="NZ_JADEYP010000025.1"/>
</dbReference>
<accession>A0ABS7Z7P0</accession>